<evidence type="ECO:0000256" key="2">
    <source>
        <dbReference type="SAM" id="Phobius"/>
    </source>
</evidence>
<dbReference type="Proteomes" id="UP000613030">
    <property type="component" value="Unassembled WGS sequence"/>
</dbReference>
<feature type="region of interest" description="Disordered" evidence="1">
    <location>
        <begin position="212"/>
        <end position="239"/>
    </location>
</feature>
<dbReference type="Gene3D" id="2.40.160.20">
    <property type="match status" value="1"/>
</dbReference>
<dbReference type="RefSeq" id="WP_202016576.1">
    <property type="nucleotide sequence ID" value="NZ_JAERRB010000020.1"/>
</dbReference>
<proteinExistence type="predicted"/>
<evidence type="ECO:0000313" key="4">
    <source>
        <dbReference type="Proteomes" id="UP000613030"/>
    </source>
</evidence>
<keyword evidence="4" id="KW-1185">Reference proteome</keyword>
<sequence>MLRYGSIIFLILMSGFVHGQSAKPSIGQLPPFTKWYQNPLGVSPISLHTGNGLWIPAIAAAAILLFTHQDSTQRARFAYFNESGISRGYYANKTSVFQNNTGVLFFARRWMALGGEVSAYHVRDNVNDTWGFGLRPFVRFYLVHQEKWRLYFESGAGLIVFLDEFPQPSGFFGDERMGTHFNGSPKYGVGAEITLERSLALIVGVRHVHVSNGDHPSDDRNPGHDSNGFSIGFLYTPKR</sequence>
<accession>A0ABS1L2H6</accession>
<reference evidence="3 4" key="1">
    <citation type="submission" date="2021-01" db="EMBL/GenBank/DDBJ databases">
        <title>Chryseolinea sp. Jin1 Genome sequencing and assembly.</title>
        <authorList>
            <person name="Kim I."/>
        </authorList>
    </citation>
    <scope>NUCLEOTIDE SEQUENCE [LARGE SCALE GENOMIC DNA]</scope>
    <source>
        <strain evidence="3 4">Jin1</strain>
    </source>
</reference>
<comment type="caution">
    <text evidence="3">The sequence shown here is derived from an EMBL/GenBank/DDBJ whole genome shotgun (WGS) entry which is preliminary data.</text>
</comment>
<protein>
    <submittedName>
        <fullName evidence="3">Acyloxyacyl hydrolase</fullName>
    </submittedName>
</protein>
<organism evidence="3 4">
    <name type="scientific">Chryseolinea lacunae</name>
    <dbReference type="NCBI Taxonomy" id="2801331"/>
    <lineage>
        <taxon>Bacteria</taxon>
        <taxon>Pseudomonadati</taxon>
        <taxon>Bacteroidota</taxon>
        <taxon>Cytophagia</taxon>
        <taxon>Cytophagales</taxon>
        <taxon>Fulvivirgaceae</taxon>
        <taxon>Chryseolinea</taxon>
    </lineage>
</organism>
<dbReference type="InterPro" id="IPR011250">
    <property type="entry name" value="OMP/PagP_B-barrel"/>
</dbReference>
<dbReference type="InterPro" id="IPR018550">
    <property type="entry name" value="Lipid-A_deacylase-rel"/>
</dbReference>
<dbReference type="SUPFAM" id="SSF56925">
    <property type="entry name" value="OMPA-like"/>
    <property type="match status" value="1"/>
</dbReference>
<keyword evidence="2" id="KW-0472">Membrane</keyword>
<evidence type="ECO:0000256" key="1">
    <source>
        <dbReference type="SAM" id="MobiDB-lite"/>
    </source>
</evidence>
<evidence type="ECO:0000313" key="3">
    <source>
        <dbReference type="EMBL" id="MBL0745886.1"/>
    </source>
</evidence>
<dbReference type="Pfam" id="PF09411">
    <property type="entry name" value="PagL"/>
    <property type="match status" value="1"/>
</dbReference>
<keyword evidence="2" id="KW-0812">Transmembrane</keyword>
<dbReference type="EMBL" id="JAERRB010000020">
    <property type="protein sequence ID" value="MBL0745886.1"/>
    <property type="molecule type" value="Genomic_DNA"/>
</dbReference>
<keyword evidence="3" id="KW-0378">Hydrolase</keyword>
<feature type="transmembrane region" description="Helical" evidence="2">
    <location>
        <begin position="46"/>
        <end position="66"/>
    </location>
</feature>
<dbReference type="GO" id="GO:0016787">
    <property type="term" value="F:hydrolase activity"/>
    <property type="evidence" value="ECO:0007669"/>
    <property type="project" value="UniProtKB-KW"/>
</dbReference>
<gene>
    <name evidence="3" type="ORF">JI741_31920</name>
</gene>
<keyword evidence="2" id="KW-1133">Transmembrane helix</keyword>
<name>A0ABS1L2H6_9BACT</name>